<evidence type="ECO:0000313" key="1">
    <source>
        <dbReference type="EMBL" id="TFK64770.1"/>
    </source>
</evidence>
<dbReference type="Proteomes" id="UP000308600">
    <property type="component" value="Unassembled WGS sequence"/>
</dbReference>
<evidence type="ECO:0000313" key="2">
    <source>
        <dbReference type="Proteomes" id="UP000308600"/>
    </source>
</evidence>
<organism evidence="1 2">
    <name type="scientific">Pluteus cervinus</name>
    <dbReference type="NCBI Taxonomy" id="181527"/>
    <lineage>
        <taxon>Eukaryota</taxon>
        <taxon>Fungi</taxon>
        <taxon>Dikarya</taxon>
        <taxon>Basidiomycota</taxon>
        <taxon>Agaricomycotina</taxon>
        <taxon>Agaricomycetes</taxon>
        <taxon>Agaricomycetidae</taxon>
        <taxon>Agaricales</taxon>
        <taxon>Pluteineae</taxon>
        <taxon>Pluteaceae</taxon>
        <taxon>Pluteus</taxon>
    </lineage>
</organism>
<proteinExistence type="predicted"/>
<reference evidence="1 2" key="1">
    <citation type="journal article" date="2019" name="Nat. Ecol. Evol.">
        <title>Megaphylogeny resolves global patterns of mushroom evolution.</title>
        <authorList>
            <person name="Varga T."/>
            <person name="Krizsan K."/>
            <person name="Foldi C."/>
            <person name="Dima B."/>
            <person name="Sanchez-Garcia M."/>
            <person name="Sanchez-Ramirez S."/>
            <person name="Szollosi G.J."/>
            <person name="Szarkandi J.G."/>
            <person name="Papp V."/>
            <person name="Albert L."/>
            <person name="Andreopoulos W."/>
            <person name="Angelini C."/>
            <person name="Antonin V."/>
            <person name="Barry K.W."/>
            <person name="Bougher N.L."/>
            <person name="Buchanan P."/>
            <person name="Buyck B."/>
            <person name="Bense V."/>
            <person name="Catcheside P."/>
            <person name="Chovatia M."/>
            <person name="Cooper J."/>
            <person name="Damon W."/>
            <person name="Desjardin D."/>
            <person name="Finy P."/>
            <person name="Geml J."/>
            <person name="Haridas S."/>
            <person name="Hughes K."/>
            <person name="Justo A."/>
            <person name="Karasinski D."/>
            <person name="Kautmanova I."/>
            <person name="Kiss B."/>
            <person name="Kocsube S."/>
            <person name="Kotiranta H."/>
            <person name="LaButti K.M."/>
            <person name="Lechner B.E."/>
            <person name="Liimatainen K."/>
            <person name="Lipzen A."/>
            <person name="Lukacs Z."/>
            <person name="Mihaltcheva S."/>
            <person name="Morgado L.N."/>
            <person name="Niskanen T."/>
            <person name="Noordeloos M.E."/>
            <person name="Ohm R.A."/>
            <person name="Ortiz-Santana B."/>
            <person name="Ovrebo C."/>
            <person name="Racz N."/>
            <person name="Riley R."/>
            <person name="Savchenko A."/>
            <person name="Shiryaev A."/>
            <person name="Soop K."/>
            <person name="Spirin V."/>
            <person name="Szebenyi C."/>
            <person name="Tomsovsky M."/>
            <person name="Tulloss R.E."/>
            <person name="Uehling J."/>
            <person name="Grigoriev I.V."/>
            <person name="Vagvolgyi C."/>
            <person name="Papp T."/>
            <person name="Martin F.M."/>
            <person name="Miettinen O."/>
            <person name="Hibbett D.S."/>
            <person name="Nagy L.G."/>
        </authorList>
    </citation>
    <scope>NUCLEOTIDE SEQUENCE [LARGE SCALE GENOMIC DNA]</scope>
    <source>
        <strain evidence="1 2">NL-1719</strain>
    </source>
</reference>
<protein>
    <submittedName>
        <fullName evidence="1">Uncharacterized protein</fullName>
    </submittedName>
</protein>
<keyword evidence="2" id="KW-1185">Reference proteome</keyword>
<gene>
    <name evidence="1" type="ORF">BDN72DRAFT_901296</name>
</gene>
<sequence length="49" mass="5150">MFSIRSIAAFALLFLASGAVAGTLPRQNSSNPPVFACNKDLVKINPSDV</sequence>
<name>A0ACD3AGI5_9AGAR</name>
<accession>A0ACD3AGI5</accession>
<dbReference type="EMBL" id="ML208462">
    <property type="protein sequence ID" value="TFK64770.1"/>
    <property type="molecule type" value="Genomic_DNA"/>
</dbReference>